<evidence type="ECO:0000313" key="3">
    <source>
        <dbReference type="EMBL" id="KAJ1149885.1"/>
    </source>
</evidence>
<feature type="compositionally biased region" description="Acidic residues" evidence="1">
    <location>
        <begin position="80"/>
        <end position="97"/>
    </location>
</feature>
<keyword evidence="2" id="KW-0812">Transmembrane</keyword>
<feature type="region of interest" description="Disordered" evidence="1">
    <location>
        <begin position="80"/>
        <end position="140"/>
    </location>
</feature>
<keyword evidence="2" id="KW-0472">Membrane</keyword>
<keyword evidence="4" id="KW-1185">Reference proteome</keyword>
<reference evidence="3" key="1">
    <citation type="journal article" date="2022" name="bioRxiv">
        <title>Sequencing and chromosome-scale assembly of the giantPleurodeles waltlgenome.</title>
        <authorList>
            <person name="Brown T."/>
            <person name="Elewa A."/>
            <person name="Iarovenko S."/>
            <person name="Subramanian E."/>
            <person name="Araus A.J."/>
            <person name="Petzold A."/>
            <person name="Susuki M."/>
            <person name="Suzuki K.-i.T."/>
            <person name="Hayashi T."/>
            <person name="Toyoda A."/>
            <person name="Oliveira C."/>
            <person name="Osipova E."/>
            <person name="Leigh N.D."/>
            <person name="Simon A."/>
            <person name="Yun M.H."/>
        </authorList>
    </citation>
    <scope>NUCLEOTIDE SEQUENCE</scope>
    <source>
        <strain evidence="3">20211129_DDA</strain>
        <tissue evidence="3">Liver</tissue>
    </source>
</reference>
<keyword evidence="2" id="KW-1133">Transmembrane helix</keyword>
<dbReference type="Proteomes" id="UP001066276">
    <property type="component" value="Chromosome 5"/>
</dbReference>
<name>A0AAV7RGE9_PLEWA</name>
<protein>
    <submittedName>
        <fullName evidence="3">Uncharacterized protein</fullName>
    </submittedName>
</protein>
<gene>
    <name evidence="3" type="ORF">NDU88_002684</name>
</gene>
<dbReference type="AlphaFoldDB" id="A0AAV7RGE9"/>
<evidence type="ECO:0000256" key="1">
    <source>
        <dbReference type="SAM" id="MobiDB-lite"/>
    </source>
</evidence>
<dbReference type="EMBL" id="JANPWB010000009">
    <property type="protein sequence ID" value="KAJ1149885.1"/>
    <property type="molecule type" value="Genomic_DNA"/>
</dbReference>
<accession>A0AAV7RGE9</accession>
<evidence type="ECO:0000256" key="2">
    <source>
        <dbReference type="SAM" id="Phobius"/>
    </source>
</evidence>
<evidence type="ECO:0000313" key="4">
    <source>
        <dbReference type="Proteomes" id="UP001066276"/>
    </source>
</evidence>
<sequence length="199" mass="22096">MEVKNLYIKHVLLKQRVDQVDPLNYRPVTNLSFVVACIVAFIICCVIYENDNIEVVASADISTKKITKVKCKKLDEDCETTMEDDASAKETDDDDDKDIAGSGDGTQEISKPVLSEESMDDTEPAAHEDMEMSKSVTEAEDDNISVTIQAEDAITLDCDGYDLLETGKHVKIADLEANKAREEPGAAVKESLWEKRMLM</sequence>
<proteinExistence type="predicted"/>
<organism evidence="3 4">
    <name type="scientific">Pleurodeles waltl</name>
    <name type="common">Iberian ribbed newt</name>
    <dbReference type="NCBI Taxonomy" id="8319"/>
    <lineage>
        <taxon>Eukaryota</taxon>
        <taxon>Metazoa</taxon>
        <taxon>Chordata</taxon>
        <taxon>Craniata</taxon>
        <taxon>Vertebrata</taxon>
        <taxon>Euteleostomi</taxon>
        <taxon>Amphibia</taxon>
        <taxon>Batrachia</taxon>
        <taxon>Caudata</taxon>
        <taxon>Salamandroidea</taxon>
        <taxon>Salamandridae</taxon>
        <taxon>Pleurodelinae</taxon>
        <taxon>Pleurodeles</taxon>
    </lineage>
</organism>
<comment type="caution">
    <text evidence="3">The sequence shown here is derived from an EMBL/GenBank/DDBJ whole genome shotgun (WGS) entry which is preliminary data.</text>
</comment>
<feature type="transmembrane region" description="Helical" evidence="2">
    <location>
        <begin position="31"/>
        <end position="48"/>
    </location>
</feature>